<name>A0ABT7N3K4_9MICO</name>
<keyword evidence="2 4" id="KW-0418">Kinase</keyword>
<keyword evidence="1" id="KW-0808">Transferase</keyword>
<gene>
    <name evidence="4" type="ORF">QSV35_18200</name>
</gene>
<organism evidence="4 5">
    <name type="scientific">Microbacterium candidum</name>
    <dbReference type="NCBI Taxonomy" id="3041922"/>
    <lineage>
        <taxon>Bacteria</taxon>
        <taxon>Bacillati</taxon>
        <taxon>Actinomycetota</taxon>
        <taxon>Actinomycetes</taxon>
        <taxon>Micrococcales</taxon>
        <taxon>Microbacteriaceae</taxon>
        <taxon>Microbacterium</taxon>
    </lineage>
</organism>
<evidence type="ECO:0000313" key="4">
    <source>
        <dbReference type="EMBL" id="MDL9981266.1"/>
    </source>
</evidence>
<evidence type="ECO:0000313" key="5">
    <source>
        <dbReference type="Proteomes" id="UP001235064"/>
    </source>
</evidence>
<dbReference type="GO" id="GO:0016301">
    <property type="term" value="F:kinase activity"/>
    <property type="evidence" value="ECO:0007669"/>
    <property type="project" value="UniProtKB-KW"/>
</dbReference>
<dbReference type="PANTHER" id="PTHR10584">
    <property type="entry name" value="SUGAR KINASE"/>
    <property type="match status" value="1"/>
</dbReference>
<dbReference type="InterPro" id="IPR029056">
    <property type="entry name" value="Ribokinase-like"/>
</dbReference>
<dbReference type="Gene3D" id="3.40.1190.20">
    <property type="match status" value="1"/>
</dbReference>
<dbReference type="Pfam" id="PF00294">
    <property type="entry name" value="PfkB"/>
    <property type="match status" value="1"/>
</dbReference>
<keyword evidence="5" id="KW-1185">Reference proteome</keyword>
<protein>
    <submittedName>
        <fullName evidence="4">Carbohydrate kinase family protein</fullName>
    </submittedName>
</protein>
<dbReference type="Proteomes" id="UP001235064">
    <property type="component" value="Unassembled WGS sequence"/>
</dbReference>
<proteinExistence type="predicted"/>
<evidence type="ECO:0000256" key="2">
    <source>
        <dbReference type="ARBA" id="ARBA00022777"/>
    </source>
</evidence>
<reference evidence="4 5" key="1">
    <citation type="submission" date="2023-06" db="EMBL/GenBank/DDBJ databases">
        <title>Microbacterium sp. nov., isolated from a waste landfill.</title>
        <authorList>
            <person name="Wen W."/>
        </authorList>
    </citation>
    <scope>NUCLEOTIDE SEQUENCE [LARGE SCALE GENOMIC DNA]</scope>
    <source>
        <strain evidence="4 5">ASV49</strain>
    </source>
</reference>
<comment type="caution">
    <text evidence="4">The sequence shown here is derived from an EMBL/GenBank/DDBJ whole genome shotgun (WGS) entry which is preliminary data.</text>
</comment>
<accession>A0ABT7N3K4</accession>
<feature type="domain" description="Carbohydrate kinase PfkB" evidence="3">
    <location>
        <begin position="31"/>
        <end position="293"/>
    </location>
</feature>
<evidence type="ECO:0000256" key="1">
    <source>
        <dbReference type="ARBA" id="ARBA00022679"/>
    </source>
</evidence>
<dbReference type="RefSeq" id="WP_286290328.1">
    <property type="nucleotide sequence ID" value="NZ_JASXSZ010000007.1"/>
</dbReference>
<dbReference type="PANTHER" id="PTHR10584:SF157">
    <property type="entry name" value="SULFOFRUCTOSE KINASE"/>
    <property type="match status" value="1"/>
</dbReference>
<evidence type="ECO:0000259" key="3">
    <source>
        <dbReference type="Pfam" id="PF00294"/>
    </source>
</evidence>
<dbReference type="EMBL" id="JASXSZ010000007">
    <property type="protein sequence ID" value="MDL9981266.1"/>
    <property type="molecule type" value="Genomic_DNA"/>
</dbReference>
<dbReference type="InterPro" id="IPR011611">
    <property type="entry name" value="PfkB_dom"/>
</dbReference>
<dbReference type="SUPFAM" id="SSF53613">
    <property type="entry name" value="Ribokinase-like"/>
    <property type="match status" value="1"/>
</dbReference>
<sequence length="329" mass="34121">MSGEAAFFIGDVALDEYYRTASWPAHGTKAILQPIANLPGGMIANAAAVYAALGGRARFCWTMNAGATTATLLSDLEAQGVDTRHVMRDDALGDSKCIIVLTGDDHTVLAPETGLERIRLDDDAVDALLGSRFLYTAIGDMRMLRHGESDAVGVLERARAAGVQVVLDLDVGELQPGDESLLRCVDILFVNNVGFGRLAAGRSEADTIAAVLSDGTSTVIVTRGAEGCDIHTAAGHIHVPGVSVDVVDVTGAGDTFGASYLYAIGRTGDASAAATFANAAAARAVTMTGARAGVASDTAVLDFIRTHQILTPERTDLLEAELAAHPESA</sequence>